<protein>
    <recommendedName>
        <fullName evidence="4">DUF3109 family protein</fullName>
    </recommendedName>
</protein>
<name>A0A916ZL36_9FLAO</name>
<dbReference type="InterPro" id="IPR021458">
    <property type="entry name" value="Rv0495c"/>
</dbReference>
<comment type="similarity">
    <text evidence="1">Belongs to the Rv0495c family.</text>
</comment>
<dbReference type="RefSeq" id="WP_188404778.1">
    <property type="nucleotide sequence ID" value="NZ_BMGL01000001.1"/>
</dbReference>
<sequence>MFQIKNTLVSEEILENDFTCNLSACKGECCVAGEAGAPVTAEEANKLEEVYEKVKPYMRKEGILAVEEQGKYVNSAFDANELETPLVNGKECAYVRFDDKGTALCAIESAYRDKKIDFKKPISCALYPIRIQKLSSFEAVNYDRWDICTPACSLGKELQMPVYKFTKTPLIEKFGENWYAELELVAKEYKKFKKSKPNFK</sequence>
<reference evidence="2 3" key="1">
    <citation type="journal article" date="2014" name="Int. J. Syst. Evol. Microbiol.">
        <title>Complete genome sequence of Corynebacterium casei LMG S-19264T (=DSM 44701T), isolated from a smear-ripened cheese.</title>
        <authorList>
            <consortium name="US DOE Joint Genome Institute (JGI-PGF)"/>
            <person name="Walter F."/>
            <person name="Albersmeier A."/>
            <person name="Kalinowski J."/>
            <person name="Ruckert C."/>
        </authorList>
    </citation>
    <scope>NUCLEOTIDE SEQUENCE [LARGE SCALE GENOMIC DNA]</scope>
    <source>
        <strain evidence="2 3">CGMCC 1.12925</strain>
    </source>
</reference>
<gene>
    <name evidence="2" type="ORF">GCM10010831_00780</name>
</gene>
<keyword evidence="3" id="KW-1185">Reference proteome</keyword>
<dbReference type="AlphaFoldDB" id="A0A916ZL36"/>
<dbReference type="Proteomes" id="UP000599688">
    <property type="component" value="Unassembled WGS sequence"/>
</dbReference>
<accession>A0A916ZL36</accession>
<comment type="caution">
    <text evidence="2">The sequence shown here is derived from an EMBL/GenBank/DDBJ whole genome shotgun (WGS) entry which is preliminary data.</text>
</comment>
<evidence type="ECO:0000256" key="1">
    <source>
        <dbReference type="ARBA" id="ARBA00093770"/>
    </source>
</evidence>
<evidence type="ECO:0000313" key="3">
    <source>
        <dbReference type="Proteomes" id="UP000599688"/>
    </source>
</evidence>
<organism evidence="2 3">
    <name type="scientific">Psychroflexus salis</name>
    <dbReference type="NCBI Taxonomy" id="1526574"/>
    <lineage>
        <taxon>Bacteria</taxon>
        <taxon>Pseudomonadati</taxon>
        <taxon>Bacteroidota</taxon>
        <taxon>Flavobacteriia</taxon>
        <taxon>Flavobacteriales</taxon>
        <taxon>Flavobacteriaceae</taxon>
        <taxon>Psychroflexus</taxon>
    </lineage>
</organism>
<dbReference type="Pfam" id="PF11307">
    <property type="entry name" value="DUF3109"/>
    <property type="match status" value="1"/>
</dbReference>
<evidence type="ECO:0008006" key="4">
    <source>
        <dbReference type="Google" id="ProtNLM"/>
    </source>
</evidence>
<evidence type="ECO:0000313" key="2">
    <source>
        <dbReference type="EMBL" id="GGE02888.1"/>
    </source>
</evidence>
<dbReference type="EMBL" id="BMGL01000001">
    <property type="protein sequence ID" value="GGE02888.1"/>
    <property type="molecule type" value="Genomic_DNA"/>
</dbReference>
<proteinExistence type="inferred from homology"/>